<accession>A0AAE8JYW3</accession>
<reference evidence="2 3" key="1">
    <citation type="submission" date="2018-03" db="EMBL/GenBank/DDBJ databases">
        <authorList>
            <person name="Wu G."/>
        </authorList>
    </citation>
    <scope>NUCLEOTIDE SEQUENCE [LARGE SCALE GENOMIC DNA]</scope>
    <source>
        <strain evidence="2 3">SAM-118</strain>
    </source>
</reference>
<dbReference type="Proteomes" id="UP000284283">
    <property type="component" value="Unassembled WGS sequence"/>
</dbReference>
<sequence>MTGANTDQYAAGEQGLGYIYQPRFALLRLLQLPESTSVLIEKDDDLDFIDQDGPKTLASLKHKGVGDRLTDLSVDFWKSVRIWLDRYNRDGRSEASLRFFLFSTGTVSNTSFLRRFLPEPPVEDDAAGTLSQITGDVLAKTESKLIAPIAEEFHKLNDDEKEDFLSRIVIFDGGPRIEDVPSIIKDQHMRSIRRDNRDAIFERLEGWWNDTIVNLLVGKREDAVFGYEISDKLSAFSEEYKSDNLPITFRGKIPAGEIDAENDPRLFVVQLREIGIASNRIRNAILDYYRAFEQRSSWARESLLISGEMEDYEDRLVDEWSRYRDVVFEELDENSADTVLLEAGKALYRWVDLESGDISSLRIRERVTEPYVVRGGFHILANNRPLPKVYWHPRFLGRVGQLLGAAE</sequence>
<evidence type="ECO:0000313" key="2">
    <source>
        <dbReference type="EMBL" id="RNL06839.1"/>
    </source>
</evidence>
<name>A0AAE8JYW3_XANVA</name>
<evidence type="ECO:0000259" key="1">
    <source>
        <dbReference type="Pfam" id="PF20283"/>
    </source>
</evidence>
<dbReference type="Pfam" id="PF20283">
    <property type="entry name" value="CTD7"/>
    <property type="match status" value="1"/>
</dbReference>
<dbReference type="EMBL" id="PYTT01000014">
    <property type="protein sequence ID" value="RNL06839.1"/>
    <property type="molecule type" value="Genomic_DNA"/>
</dbReference>
<proteinExistence type="predicted"/>
<organism evidence="2 3">
    <name type="scientific">Xanthomonas vasicola pv. vasculorum</name>
    <dbReference type="NCBI Taxonomy" id="325776"/>
    <lineage>
        <taxon>Bacteria</taxon>
        <taxon>Pseudomonadati</taxon>
        <taxon>Pseudomonadota</taxon>
        <taxon>Gammaproteobacteria</taxon>
        <taxon>Lysobacterales</taxon>
        <taxon>Lysobacteraceae</taxon>
        <taxon>Xanthomonas</taxon>
    </lineage>
</organism>
<dbReference type="KEGG" id="xva:C7V42_16770"/>
<evidence type="ECO:0000313" key="3">
    <source>
        <dbReference type="Proteomes" id="UP000284283"/>
    </source>
</evidence>
<feature type="domain" description="ABC-three component systems C-terminal" evidence="1">
    <location>
        <begin position="267"/>
        <end position="396"/>
    </location>
</feature>
<gene>
    <name evidence="2" type="ORF">C9386_02115</name>
</gene>
<comment type="caution">
    <text evidence="2">The sequence shown here is derived from an EMBL/GenBank/DDBJ whole genome shotgun (WGS) entry which is preliminary data.</text>
</comment>
<dbReference type="RefSeq" id="WP_087911175.1">
    <property type="nucleotide sequence ID" value="NZ_CP025272.1"/>
</dbReference>
<dbReference type="InterPro" id="IPR046913">
    <property type="entry name" value="ABC-3C_CTD7"/>
</dbReference>
<protein>
    <recommendedName>
        <fullName evidence="1">ABC-three component systems C-terminal domain-containing protein</fullName>
    </recommendedName>
</protein>
<dbReference type="AlphaFoldDB" id="A0AAE8JYW3"/>